<comment type="cofactor">
    <cofactor evidence="9">
        <name>[4Fe-4S] cluster</name>
        <dbReference type="ChEBI" id="CHEBI:49883"/>
    </cofactor>
    <text evidence="9">Binds 2 [4Fe-4S] clusters. Binds 1 [4Fe-4S] cluster coordinated with 3 cysteines and an exchangeable S-adenosyl-L-methionine.</text>
</comment>
<dbReference type="SFLD" id="SFLDS00029">
    <property type="entry name" value="Radical_SAM"/>
    <property type="match status" value="1"/>
</dbReference>
<reference evidence="12 13" key="1">
    <citation type="journal article" date="2002" name="J. Mol. Microbiol. Biotechnol.">
        <title>The genome of Methanosarcina mazei: evidence for lateral gene transfer between Bacteria and Archaea.</title>
        <authorList>
            <person name="Deppenmeier U."/>
            <person name="Johann A."/>
            <person name="Hartsch T."/>
            <person name="Merkl R."/>
            <person name="Schmitz R.A."/>
            <person name="Martinez-Arias R."/>
            <person name="Henne A."/>
            <person name="Wiezer A."/>
            <person name="Baumer S."/>
            <person name="Jacobi C."/>
            <person name="Bruggemann H."/>
            <person name="Lienard T."/>
            <person name="Christmann A."/>
            <person name="Bomeke M."/>
            <person name="Steckel S."/>
            <person name="Bhattacharyya A."/>
            <person name="Lykidis A."/>
            <person name="Overbeek R."/>
            <person name="Klenk H.P."/>
            <person name="Gunsalus R.P."/>
            <person name="Fritz H.J."/>
            <person name="Gottschalk G."/>
        </authorList>
    </citation>
    <scope>NUCLEOTIDE SEQUENCE [LARGE SCALE GENOMIC DNA]</scope>
    <source>
        <strain evidence="13">ATCC BAA-159 / DSM 3647 / Goe1 / Go1 / JCM 11833 / OCM 88</strain>
    </source>
</reference>
<dbReference type="GO" id="GO:0005737">
    <property type="term" value="C:cytoplasm"/>
    <property type="evidence" value="ECO:0007669"/>
    <property type="project" value="UniProtKB-SubCell"/>
</dbReference>
<dbReference type="HOGENOM" id="CLU_007952_3_0_2"/>
<comment type="similarity">
    <text evidence="9">Belongs to the TYW1 family.</text>
</comment>
<evidence type="ECO:0000256" key="2">
    <source>
        <dbReference type="ARBA" id="ARBA00022691"/>
    </source>
</evidence>
<dbReference type="AlphaFoldDB" id="Q8PX76"/>
<feature type="binding site" evidence="9">
    <location>
        <position position="97"/>
    </location>
    <ligand>
        <name>[4Fe-4S] cluster</name>
        <dbReference type="ChEBI" id="CHEBI:49883"/>
        <label>1</label>
    </ligand>
</feature>
<dbReference type="HAMAP" id="MF_01921">
    <property type="entry name" value="TYW1_archaea"/>
    <property type="match status" value="1"/>
</dbReference>
<evidence type="ECO:0000259" key="11">
    <source>
        <dbReference type="PROSITE" id="PS51918"/>
    </source>
</evidence>
<evidence type="ECO:0000313" key="12">
    <source>
        <dbReference type="EMBL" id="AAM31042.1"/>
    </source>
</evidence>
<keyword evidence="4 9" id="KW-0479">Metal-binding</keyword>
<evidence type="ECO:0000256" key="3">
    <source>
        <dbReference type="ARBA" id="ARBA00022694"/>
    </source>
</evidence>
<keyword evidence="5 9" id="KW-0408">Iron</keyword>
<dbReference type="eggNOG" id="arCOG04174">
    <property type="taxonomic scope" value="Archaea"/>
</dbReference>
<dbReference type="SFLD" id="SFLDG01071">
    <property type="entry name" value="tRNA_wybutosine-synthesizing"/>
    <property type="match status" value="1"/>
</dbReference>
<dbReference type="InterPro" id="IPR058240">
    <property type="entry name" value="rSAM_sf"/>
</dbReference>
<name>Q8PX76_METMA</name>
<dbReference type="PANTHER" id="PTHR13930">
    <property type="entry name" value="S-ADENOSYL-L-METHIONINE-DEPENDENT TRNA 4-DEMETHYLWYOSINE SYNTHASE"/>
    <property type="match status" value="1"/>
</dbReference>
<dbReference type="GO" id="GO:0046872">
    <property type="term" value="F:metal ion binding"/>
    <property type="evidence" value="ECO:0007669"/>
    <property type="project" value="UniProtKB-KW"/>
</dbReference>
<keyword evidence="7 9" id="KW-0456">Lyase</keyword>
<dbReference type="Gene3D" id="3.20.20.70">
    <property type="entry name" value="Aldolase class I"/>
    <property type="match status" value="1"/>
</dbReference>
<keyword evidence="9" id="KW-0963">Cytoplasm</keyword>
<dbReference type="EC" id="4.1.3.44" evidence="9"/>
<dbReference type="Proteomes" id="UP000000595">
    <property type="component" value="Chromosome"/>
</dbReference>
<dbReference type="InterPro" id="IPR013917">
    <property type="entry name" value="tRNA_wybutosine-synth"/>
</dbReference>
<dbReference type="PROSITE" id="PS51918">
    <property type="entry name" value="RADICAL_SAM"/>
    <property type="match status" value="1"/>
</dbReference>
<evidence type="ECO:0000256" key="7">
    <source>
        <dbReference type="ARBA" id="ARBA00023239"/>
    </source>
</evidence>
<dbReference type="Pfam" id="PF08608">
    <property type="entry name" value="Wyosine_form"/>
    <property type="match status" value="1"/>
</dbReference>
<evidence type="ECO:0000256" key="10">
    <source>
        <dbReference type="SAM" id="MobiDB-lite"/>
    </source>
</evidence>
<dbReference type="InterPro" id="IPR007197">
    <property type="entry name" value="rSAM"/>
</dbReference>
<keyword evidence="2 9" id="KW-0949">S-adenosyl-L-methionine</keyword>
<dbReference type="GO" id="GO:0051539">
    <property type="term" value="F:4 iron, 4 sulfur cluster binding"/>
    <property type="evidence" value="ECO:0007669"/>
    <property type="project" value="UniProtKB-UniRule"/>
</dbReference>
<sequence>MLYLQFSKIIFRSLYIPQRINIRKMPLEEKKKEQENFGENLPEVQEENTGEEQTSLPFDIPDFATLLKKQGYALAGRHSAVKTCLWLRKAMNDEGFCYKSKFYGVQSHRCLQMTPTLMCNQRCLFCWRPTEVPVPAPGEWDFPEKIVEESIACQRKLITGFGGSPNALRERWLEGNQPNNVAISLSGEPTFYPYLPELIEEYEKRGFTTFLVTNGTVPSMLAKVNPSQLYMSLDAPDLETYLRICQPKSPALWDRINESLDIMKDKSSRTVIRTTLVKGENIFNPEGYAEMIKKASPDFVEIKAYMHLGFSRLRLERSAMPSHEEVLEFSKELAKHLGYEIADESEISRVVLLSKDGRKSPVKKK</sequence>
<protein>
    <recommendedName>
        <fullName evidence="9">S-adenosyl-L-methionine-dependent tRNA 4-demethylwyosine synthase</fullName>
        <ecNumber evidence="9">4.1.3.44</ecNumber>
    </recommendedName>
    <alternativeName>
        <fullName evidence="9">tRNA wyosine derivatives biosynthesis protein Taw1</fullName>
    </alternativeName>
</protein>
<dbReference type="EMBL" id="AE008384">
    <property type="protein sequence ID" value="AAM31042.1"/>
    <property type="molecule type" value="Genomic_DNA"/>
</dbReference>
<dbReference type="GO" id="GO:0008033">
    <property type="term" value="P:tRNA processing"/>
    <property type="evidence" value="ECO:0007669"/>
    <property type="project" value="UniProtKB-UniRule"/>
</dbReference>
<evidence type="ECO:0000313" key="13">
    <source>
        <dbReference type="Proteomes" id="UP000000595"/>
    </source>
</evidence>
<keyword evidence="1 9" id="KW-0004">4Fe-4S</keyword>
<organism evidence="12 13">
    <name type="scientific">Methanosarcina mazei (strain ATCC BAA-159 / DSM 3647 / Goe1 / Go1 / JCM 11833 / OCM 88)</name>
    <name type="common">Methanosarcina frisia</name>
    <dbReference type="NCBI Taxonomy" id="192952"/>
    <lineage>
        <taxon>Archaea</taxon>
        <taxon>Methanobacteriati</taxon>
        <taxon>Methanobacteriota</taxon>
        <taxon>Stenosarchaea group</taxon>
        <taxon>Methanomicrobia</taxon>
        <taxon>Methanosarcinales</taxon>
        <taxon>Methanosarcinaceae</taxon>
        <taxon>Methanosarcina</taxon>
    </lineage>
</organism>
<feature type="binding site" evidence="9">
    <location>
        <position position="84"/>
    </location>
    <ligand>
        <name>[4Fe-4S] cluster</name>
        <dbReference type="ChEBI" id="CHEBI:49883"/>
        <label>1</label>
    </ligand>
</feature>
<dbReference type="Pfam" id="PF04055">
    <property type="entry name" value="Radical_SAM"/>
    <property type="match status" value="1"/>
</dbReference>
<evidence type="ECO:0000256" key="4">
    <source>
        <dbReference type="ARBA" id="ARBA00022723"/>
    </source>
</evidence>
<gene>
    <name evidence="9" type="primary">taw1</name>
    <name evidence="12" type="ordered locus">MM_1346</name>
</gene>
<dbReference type="SUPFAM" id="SSF102114">
    <property type="entry name" value="Radical SAM enzymes"/>
    <property type="match status" value="1"/>
</dbReference>
<dbReference type="GO" id="GO:0102521">
    <property type="term" value="F:tRNA-4-demethylwyosine synthase activity"/>
    <property type="evidence" value="ECO:0007669"/>
    <property type="project" value="UniProtKB-EC"/>
</dbReference>
<comment type="subunit">
    <text evidence="9">Monomer.</text>
</comment>
<comment type="subcellular location">
    <subcellularLocation>
        <location evidence="9">Cytoplasm</location>
    </subcellularLocation>
</comment>
<feature type="binding site" evidence="9">
    <location>
        <position position="126"/>
    </location>
    <ligand>
        <name>[4Fe-4S] cluster</name>
        <dbReference type="ChEBI" id="CHEBI:49883"/>
        <label>2</label>
        <note>4Fe-4S-S-AdoMet</note>
    </ligand>
</feature>
<dbReference type="CDD" id="cd01335">
    <property type="entry name" value="Radical_SAM"/>
    <property type="match status" value="1"/>
</dbReference>
<dbReference type="PANTHER" id="PTHR13930:SF0">
    <property type="entry name" value="S-ADENOSYL-L-METHIONINE-DEPENDENT TRNA 4-DEMETHYLWYOSINE SYNTHASE TYW1-RELATED"/>
    <property type="match status" value="1"/>
</dbReference>
<feature type="binding site" evidence="9">
    <location>
        <position position="119"/>
    </location>
    <ligand>
        <name>[4Fe-4S] cluster</name>
        <dbReference type="ChEBI" id="CHEBI:49883"/>
        <label>2</label>
        <note>4Fe-4S-S-AdoMet</note>
    </ligand>
</feature>
<feature type="region of interest" description="Disordered" evidence="10">
    <location>
        <begin position="31"/>
        <end position="54"/>
    </location>
</feature>
<evidence type="ECO:0000256" key="9">
    <source>
        <dbReference type="HAMAP-Rule" id="MF_01921"/>
    </source>
</evidence>
<feature type="binding site" evidence="9">
    <location>
        <position position="110"/>
    </location>
    <ligand>
        <name>[4Fe-4S] cluster</name>
        <dbReference type="ChEBI" id="CHEBI:49883"/>
        <label>1</label>
    </ligand>
</feature>
<dbReference type="InterPro" id="IPR013785">
    <property type="entry name" value="Aldolase_TIM"/>
</dbReference>
<feature type="domain" description="Radical SAM core" evidence="11">
    <location>
        <begin position="103"/>
        <end position="340"/>
    </location>
</feature>
<feature type="binding site" evidence="9">
    <location>
        <position position="123"/>
    </location>
    <ligand>
        <name>[4Fe-4S] cluster</name>
        <dbReference type="ChEBI" id="CHEBI:49883"/>
        <label>2</label>
        <note>4Fe-4S-S-AdoMet</note>
    </ligand>
</feature>
<evidence type="ECO:0000256" key="6">
    <source>
        <dbReference type="ARBA" id="ARBA00023014"/>
    </source>
</evidence>
<dbReference type="InterPro" id="IPR023993">
    <property type="entry name" value="TYW1_archaea"/>
</dbReference>
<evidence type="ECO:0000256" key="8">
    <source>
        <dbReference type="ARBA" id="ARBA00049466"/>
    </source>
</evidence>
<comment type="catalytic activity">
    <reaction evidence="8 9">
        <text>N(1)-methylguanosine(37) in tRNA(Phe) + pyruvate + S-adenosyl-L-methionine = 4-demethylwyosine(37) in tRNA(Phe) + 5'-deoxyadenosine + L-methionine + CO2 + H2O</text>
        <dbReference type="Rhea" id="RHEA:36347"/>
        <dbReference type="Rhea" id="RHEA-COMP:10164"/>
        <dbReference type="Rhea" id="RHEA-COMP:10165"/>
        <dbReference type="ChEBI" id="CHEBI:15361"/>
        <dbReference type="ChEBI" id="CHEBI:15377"/>
        <dbReference type="ChEBI" id="CHEBI:16526"/>
        <dbReference type="ChEBI" id="CHEBI:17319"/>
        <dbReference type="ChEBI" id="CHEBI:57844"/>
        <dbReference type="ChEBI" id="CHEBI:59789"/>
        <dbReference type="ChEBI" id="CHEBI:64315"/>
        <dbReference type="ChEBI" id="CHEBI:73542"/>
        <dbReference type="EC" id="4.1.3.44"/>
    </reaction>
</comment>
<proteinExistence type="inferred from homology"/>
<evidence type="ECO:0000256" key="1">
    <source>
        <dbReference type="ARBA" id="ARBA00022485"/>
    </source>
</evidence>
<evidence type="ECO:0000256" key="5">
    <source>
        <dbReference type="ARBA" id="ARBA00023004"/>
    </source>
</evidence>
<keyword evidence="3 9" id="KW-0819">tRNA processing</keyword>
<dbReference type="SFLD" id="SFLDF00284">
    <property type="entry name" value="tRNA_wybutosine-synthesizing"/>
    <property type="match status" value="1"/>
</dbReference>
<comment type="function">
    <text evidence="9">Component of the wyosine derivatives biosynthesis pathway that catalyzes the condensation of N-methylguanine with 2 carbon atoms from pyruvate to form the tricyclic 4-demethylwyosine (imG-14) on guanosine-37 of tRNA(Phe).</text>
</comment>
<dbReference type="NCBIfam" id="TIGR03972">
    <property type="entry name" value="rSAM_TYW1"/>
    <property type="match status" value="1"/>
</dbReference>
<dbReference type="PATRIC" id="fig|192952.21.peg.1560"/>
<dbReference type="InterPro" id="IPR034556">
    <property type="entry name" value="tRNA_wybutosine-synthase"/>
</dbReference>
<keyword evidence="6 9" id="KW-0411">Iron-sulfur</keyword>
<accession>Q8PX76</accession>
<dbReference type="KEGG" id="mma:MM_1346"/>